<name>A0A835RES5_VANPL</name>
<accession>A0A835RES5</accession>
<comment type="caution">
    <text evidence="1">The sequence shown here is derived from an EMBL/GenBank/DDBJ whole genome shotgun (WGS) entry which is preliminary data.</text>
</comment>
<sequence length="149" mass="15767">MECGQSGAPFSLAADHIACARSSVPSADSHTTKNLISPSRPAAAWFVAPVIGFCVPAAFNSDRDVGLSFSLGISASSPPRRGLPSQPTHAASEEVCSLRMTDRAQGKGSAVDRQWTRAERRAERAAAVELSIPLLFSVRFVLVGFAVLR</sequence>
<dbReference type="Proteomes" id="UP000639772">
    <property type="component" value="Chromosome 3"/>
</dbReference>
<dbReference type="EMBL" id="JADCNM010000003">
    <property type="protein sequence ID" value="KAG0489784.1"/>
    <property type="molecule type" value="Genomic_DNA"/>
</dbReference>
<protein>
    <submittedName>
        <fullName evidence="1">Uncharacterized protein</fullName>
    </submittedName>
</protein>
<gene>
    <name evidence="1" type="ORF">HPP92_006647</name>
</gene>
<evidence type="ECO:0000313" key="2">
    <source>
        <dbReference type="Proteomes" id="UP000639772"/>
    </source>
</evidence>
<proteinExistence type="predicted"/>
<reference evidence="1 2" key="1">
    <citation type="journal article" date="2020" name="Nat. Food">
        <title>A phased Vanilla planifolia genome enables genetic improvement of flavour and production.</title>
        <authorList>
            <person name="Hasing T."/>
            <person name="Tang H."/>
            <person name="Brym M."/>
            <person name="Khazi F."/>
            <person name="Huang T."/>
            <person name="Chambers A.H."/>
        </authorList>
    </citation>
    <scope>NUCLEOTIDE SEQUENCE [LARGE SCALE GENOMIC DNA]</scope>
    <source>
        <tissue evidence="1">Leaf</tissue>
    </source>
</reference>
<evidence type="ECO:0000313" key="1">
    <source>
        <dbReference type="EMBL" id="KAG0489784.1"/>
    </source>
</evidence>
<organism evidence="1 2">
    <name type="scientific">Vanilla planifolia</name>
    <name type="common">Vanilla</name>
    <dbReference type="NCBI Taxonomy" id="51239"/>
    <lineage>
        <taxon>Eukaryota</taxon>
        <taxon>Viridiplantae</taxon>
        <taxon>Streptophyta</taxon>
        <taxon>Embryophyta</taxon>
        <taxon>Tracheophyta</taxon>
        <taxon>Spermatophyta</taxon>
        <taxon>Magnoliopsida</taxon>
        <taxon>Liliopsida</taxon>
        <taxon>Asparagales</taxon>
        <taxon>Orchidaceae</taxon>
        <taxon>Vanilloideae</taxon>
        <taxon>Vanilleae</taxon>
        <taxon>Vanilla</taxon>
    </lineage>
</organism>
<dbReference type="AlphaFoldDB" id="A0A835RES5"/>